<organism evidence="2 3">
    <name type="scientific">Tahibacter amnicola</name>
    <dbReference type="NCBI Taxonomy" id="2976241"/>
    <lineage>
        <taxon>Bacteria</taxon>
        <taxon>Pseudomonadati</taxon>
        <taxon>Pseudomonadota</taxon>
        <taxon>Gammaproteobacteria</taxon>
        <taxon>Lysobacterales</taxon>
        <taxon>Rhodanobacteraceae</taxon>
        <taxon>Tahibacter</taxon>
    </lineage>
</organism>
<sequence length="221" mass="24732">MKDVTKKYVVSWSGGKDSALALWRVWREHGPPVALITTFVDDGSRSRSHGLRPEVLDAQTASLGIPRIHIATDIKAYEQNFLAALRDLRDQQGVTAAVFGDIDLEAHRVWCRKVCDAVGIECLHPLWEEPRETLMAEFLDAGFRTRIVAVQEGKLDPALLGREIDADVLARFRDAQIDLCGENGEYHTFVTDGPCLRQPLPVRMDGSVRRDGYYFAEIALA</sequence>
<dbReference type="InterPro" id="IPR002761">
    <property type="entry name" value="Diphthami_syn_dom"/>
</dbReference>
<dbReference type="NCBIfam" id="TIGR00290">
    <property type="entry name" value="MJ0570_dom"/>
    <property type="match status" value="1"/>
</dbReference>
<accession>A0ABY6BC19</accession>
<keyword evidence="3" id="KW-1185">Reference proteome</keyword>
<evidence type="ECO:0000259" key="1">
    <source>
        <dbReference type="Pfam" id="PF01902"/>
    </source>
</evidence>
<dbReference type="PANTHER" id="PTHR12196">
    <property type="entry name" value="DOMAIN OF UNKNOWN FUNCTION 71 DUF71 -CONTAINING PROTEIN"/>
    <property type="match status" value="1"/>
</dbReference>
<name>A0ABY6BC19_9GAMM</name>
<dbReference type="Gene3D" id="3.40.50.620">
    <property type="entry name" value="HUPs"/>
    <property type="match status" value="1"/>
</dbReference>
<proteinExistence type="predicted"/>
<dbReference type="InterPro" id="IPR014729">
    <property type="entry name" value="Rossmann-like_a/b/a_fold"/>
</dbReference>
<dbReference type="Pfam" id="PF01902">
    <property type="entry name" value="Diphthami_syn_2"/>
    <property type="match status" value="1"/>
</dbReference>
<dbReference type="SUPFAM" id="SSF52402">
    <property type="entry name" value="Adenine nucleotide alpha hydrolases-like"/>
    <property type="match status" value="1"/>
</dbReference>
<dbReference type="EC" id="6.3.1.14" evidence="2"/>
<feature type="domain" description="Diphthamide synthase" evidence="1">
    <location>
        <begin position="7"/>
        <end position="217"/>
    </location>
</feature>
<dbReference type="InterPro" id="IPR030662">
    <property type="entry name" value="DPH6/MJ0570"/>
</dbReference>
<evidence type="ECO:0000313" key="2">
    <source>
        <dbReference type="EMBL" id="UXI67102.1"/>
    </source>
</evidence>
<keyword evidence="2" id="KW-0436">Ligase</keyword>
<dbReference type="Gene3D" id="3.90.1490.10">
    <property type="entry name" value="putative n-type atp pyrophosphatase, domain 2"/>
    <property type="match status" value="1"/>
</dbReference>
<evidence type="ECO:0000313" key="3">
    <source>
        <dbReference type="Proteomes" id="UP001064632"/>
    </source>
</evidence>
<gene>
    <name evidence="2" type="ORF">N4264_20500</name>
</gene>
<dbReference type="CDD" id="cd01994">
    <property type="entry name" value="AANH_PF0828-like"/>
    <property type="match status" value="1"/>
</dbReference>
<dbReference type="Proteomes" id="UP001064632">
    <property type="component" value="Chromosome"/>
</dbReference>
<reference evidence="2" key="1">
    <citation type="submission" date="2022-09" db="EMBL/GenBank/DDBJ databases">
        <title>Tahibacter sp. nov., isolated from a fresh water.</title>
        <authorList>
            <person name="Baek J.H."/>
            <person name="Lee J.K."/>
            <person name="Kim J.M."/>
            <person name="Jeon C.O."/>
        </authorList>
    </citation>
    <scope>NUCLEOTIDE SEQUENCE</scope>
    <source>
        <strain evidence="2">W38</strain>
    </source>
</reference>
<protein>
    <submittedName>
        <fullName evidence="2">Diphthine--ammonia ligase</fullName>
        <ecNumber evidence="2">6.3.1.14</ecNumber>
    </submittedName>
</protein>
<dbReference type="RefSeq" id="WP_261694078.1">
    <property type="nucleotide sequence ID" value="NZ_CP104694.1"/>
</dbReference>
<dbReference type="EMBL" id="CP104694">
    <property type="protein sequence ID" value="UXI67102.1"/>
    <property type="molecule type" value="Genomic_DNA"/>
</dbReference>
<dbReference type="PIRSF" id="PIRSF039123">
    <property type="entry name" value="Diphthamide_synthase"/>
    <property type="match status" value="1"/>
</dbReference>
<dbReference type="PANTHER" id="PTHR12196:SF2">
    <property type="entry name" value="DIPHTHINE--AMMONIA LIGASE"/>
    <property type="match status" value="1"/>
</dbReference>
<dbReference type="GO" id="GO:0017178">
    <property type="term" value="F:diphthine-ammonia ligase activity"/>
    <property type="evidence" value="ECO:0007669"/>
    <property type="project" value="UniProtKB-EC"/>
</dbReference>